<dbReference type="InterPro" id="IPR007963">
    <property type="entry name" value="Peptidase_M61_catalytic"/>
</dbReference>
<dbReference type="InterPro" id="IPR001478">
    <property type="entry name" value="PDZ"/>
</dbReference>
<dbReference type="Gene3D" id="2.30.42.10">
    <property type="match status" value="1"/>
</dbReference>
<dbReference type="InterPro" id="IPR036034">
    <property type="entry name" value="PDZ_sf"/>
</dbReference>
<name>A0ABW8K683_9GAMM</name>
<dbReference type="SUPFAM" id="SSF50156">
    <property type="entry name" value="PDZ domain-like"/>
    <property type="match status" value="1"/>
</dbReference>
<dbReference type="PROSITE" id="PS50106">
    <property type="entry name" value="PDZ"/>
    <property type="match status" value="1"/>
</dbReference>
<reference evidence="3 4" key="1">
    <citation type="submission" date="2020-10" db="EMBL/GenBank/DDBJ databases">
        <title>Phylogeny of dyella-like bacteria.</title>
        <authorList>
            <person name="Fu J."/>
        </authorList>
    </citation>
    <scope>NUCLEOTIDE SEQUENCE [LARGE SCALE GENOMIC DNA]</scope>
    <source>
        <strain evidence="3 4">BB4</strain>
    </source>
</reference>
<dbReference type="SMART" id="SM00228">
    <property type="entry name" value="PDZ"/>
    <property type="match status" value="1"/>
</dbReference>
<dbReference type="RefSeq" id="WP_379985100.1">
    <property type="nucleotide sequence ID" value="NZ_JADIKD010000009.1"/>
</dbReference>
<dbReference type="InterPro" id="IPR027268">
    <property type="entry name" value="Peptidase_M4/M1_CTD_sf"/>
</dbReference>
<dbReference type="InterPro" id="IPR040756">
    <property type="entry name" value="Peptidase_M61_N"/>
</dbReference>
<evidence type="ECO:0000313" key="3">
    <source>
        <dbReference type="EMBL" id="MFK2917452.1"/>
    </source>
</evidence>
<organism evidence="3 4">
    <name type="scientific">Dyella koreensis</name>
    <dbReference type="NCBI Taxonomy" id="311235"/>
    <lineage>
        <taxon>Bacteria</taxon>
        <taxon>Pseudomonadati</taxon>
        <taxon>Pseudomonadota</taxon>
        <taxon>Gammaproteobacteria</taxon>
        <taxon>Lysobacterales</taxon>
        <taxon>Rhodanobacteraceae</taxon>
        <taxon>Dyella</taxon>
    </lineage>
</organism>
<dbReference type="Proteomes" id="UP001620408">
    <property type="component" value="Unassembled WGS sequence"/>
</dbReference>
<dbReference type="InterPro" id="IPR024191">
    <property type="entry name" value="Peptidase_M61"/>
</dbReference>
<dbReference type="EMBL" id="JADIKD010000009">
    <property type="protein sequence ID" value="MFK2917452.1"/>
    <property type="molecule type" value="Genomic_DNA"/>
</dbReference>
<keyword evidence="4" id="KW-1185">Reference proteome</keyword>
<dbReference type="Pfam" id="PF00595">
    <property type="entry name" value="PDZ"/>
    <property type="match status" value="1"/>
</dbReference>
<evidence type="ECO:0000259" key="2">
    <source>
        <dbReference type="PROSITE" id="PS50106"/>
    </source>
</evidence>
<proteinExistence type="predicted"/>
<feature type="chain" id="PRO_5046677602" evidence="1">
    <location>
        <begin position="23"/>
        <end position="635"/>
    </location>
</feature>
<evidence type="ECO:0000313" key="4">
    <source>
        <dbReference type="Proteomes" id="UP001620408"/>
    </source>
</evidence>
<feature type="domain" description="PDZ" evidence="2">
    <location>
        <begin position="521"/>
        <end position="600"/>
    </location>
</feature>
<dbReference type="PIRSF" id="PIRSF016493">
    <property type="entry name" value="Glycyl_aminpptds"/>
    <property type="match status" value="1"/>
</dbReference>
<feature type="signal peptide" evidence="1">
    <location>
        <begin position="1"/>
        <end position="22"/>
    </location>
</feature>
<sequence length="635" mass="70704">MFARALLSWSVVAALGAASVQAAPAETEAMDQPYPGTLTLKLDLTDAPKKIFRVTESIPVRPGPLTLYYPKWIPGEHIPSGPVNNVSGLIITANGKQLPWRRDLRDMYTLHLEVPEGTDALQVQFQFLSPGEQGGGLYGAGASATPKLADVEFNQVVFYPAGFYASRIEVQPTVTLPKDWKFASALEVQNQAGAEVAFKPVSLEKLVDSPLVTGEYFKRVQLGADSKGPVYLDMVADDPASLKLSDKQEAQHKALATQTVKLFGARHYAHYDFLLTLSDHNGSFGLEHTQSSDDRLPANFLTDDNVYQWAAFVLPHEFVHSWNGKFRRPHDLWTPNYNVPMQSDLLWVYEGLTNYYGEVLTARSGMWTPEQYREWIAETQAGMTYRTGRQWRSMQDTADAVQLTAFQGSNWLNRQRGTDYYPEGTLLWLDVDTRIRELSHDKRSLDDFVRAFHGIEDGSQVPHTYTFDDLVATLNKVQPDDWAAFLHERLDYTGDQLPEHGVEHAGWKLGFEEQPSSLQKAIEAVRHSLNLAYSIGFSVNGEGKLTDVQWGGPAFKAGLVPGVKLVAVNGRDYSADALKDAIKAAKGKGGPIQLLVKNNEFYSTVSVDYHDGMRYPHLVRATGQDRLGQIAAPLK</sequence>
<protein>
    <submittedName>
        <fullName evidence="3">M61 family metallopeptidase</fullName>
    </submittedName>
</protein>
<accession>A0ABW8K683</accession>
<dbReference type="Pfam" id="PF05299">
    <property type="entry name" value="Peptidase_M61"/>
    <property type="match status" value="1"/>
</dbReference>
<dbReference type="Gene3D" id="1.10.390.10">
    <property type="entry name" value="Neutral Protease Domain 2"/>
    <property type="match status" value="1"/>
</dbReference>
<keyword evidence="1" id="KW-0732">Signal</keyword>
<dbReference type="Gene3D" id="2.60.40.3650">
    <property type="match status" value="1"/>
</dbReference>
<comment type="caution">
    <text evidence="3">The sequence shown here is derived from an EMBL/GenBank/DDBJ whole genome shotgun (WGS) entry which is preliminary data.</text>
</comment>
<dbReference type="Pfam" id="PF17899">
    <property type="entry name" value="Peptidase_M61_N"/>
    <property type="match status" value="1"/>
</dbReference>
<evidence type="ECO:0000256" key="1">
    <source>
        <dbReference type="SAM" id="SignalP"/>
    </source>
</evidence>
<gene>
    <name evidence="3" type="ORF">ISS97_09265</name>
</gene>